<dbReference type="WBParaSite" id="nRc.2.0.1.t00986-RA">
    <property type="protein sequence ID" value="nRc.2.0.1.t00986-RA"/>
    <property type="gene ID" value="nRc.2.0.1.g00986"/>
</dbReference>
<feature type="compositionally biased region" description="Polar residues" evidence="5">
    <location>
        <begin position="65"/>
        <end position="76"/>
    </location>
</feature>
<keyword evidence="8" id="KW-1185">Reference proteome</keyword>
<dbReference type="PANTHER" id="PTHR21419">
    <property type="match status" value="1"/>
</dbReference>
<evidence type="ECO:0000256" key="1">
    <source>
        <dbReference type="ARBA" id="ARBA00004167"/>
    </source>
</evidence>
<dbReference type="Proteomes" id="UP000887565">
    <property type="component" value="Unplaced"/>
</dbReference>
<dbReference type="InterPro" id="IPR028994">
    <property type="entry name" value="Integrin_alpha_N"/>
</dbReference>
<evidence type="ECO:0000259" key="7">
    <source>
        <dbReference type="Pfam" id="PF23727"/>
    </source>
</evidence>
<feature type="domain" description="FAM234A/B beta-propeller" evidence="7">
    <location>
        <begin position="393"/>
        <end position="502"/>
    </location>
</feature>
<evidence type="ECO:0000313" key="9">
    <source>
        <dbReference type="WBParaSite" id="nRc.2.0.1.t00986-RA"/>
    </source>
</evidence>
<keyword evidence="2 6" id="KW-0812">Transmembrane</keyword>
<dbReference type="SUPFAM" id="SSF69318">
    <property type="entry name" value="Integrin alpha N-terminal domain"/>
    <property type="match status" value="1"/>
</dbReference>
<accession>A0A915HI41</accession>
<reference evidence="9" key="1">
    <citation type="submission" date="2022-11" db="UniProtKB">
        <authorList>
            <consortium name="WormBaseParasite"/>
        </authorList>
    </citation>
    <scope>IDENTIFICATION</scope>
</reference>
<dbReference type="GO" id="GO:0016020">
    <property type="term" value="C:membrane"/>
    <property type="evidence" value="ECO:0007669"/>
    <property type="project" value="UniProtKB-SubCell"/>
</dbReference>
<keyword evidence="4 6" id="KW-0472">Membrane</keyword>
<protein>
    <recommendedName>
        <fullName evidence="7">FAM234A/B beta-propeller domain-containing protein</fullName>
    </recommendedName>
</protein>
<dbReference type="Pfam" id="PF23727">
    <property type="entry name" value="Beta-prop_FAM234A_B"/>
    <property type="match status" value="1"/>
</dbReference>
<evidence type="ECO:0000256" key="6">
    <source>
        <dbReference type="SAM" id="Phobius"/>
    </source>
</evidence>
<evidence type="ECO:0000256" key="2">
    <source>
        <dbReference type="ARBA" id="ARBA00022692"/>
    </source>
</evidence>
<proteinExistence type="predicted"/>
<feature type="transmembrane region" description="Helical" evidence="6">
    <location>
        <begin position="272"/>
        <end position="296"/>
    </location>
</feature>
<evidence type="ECO:0000313" key="8">
    <source>
        <dbReference type="Proteomes" id="UP000887565"/>
    </source>
</evidence>
<organism evidence="8 9">
    <name type="scientific">Romanomermis culicivorax</name>
    <name type="common">Nematode worm</name>
    <dbReference type="NCBI Taxonomy" id="13658"/>
    <lineage>
        <taxon>Eukaryota</taxon>
        <taxon>Metazoa</taxon>
        <taxon>Ecdysozoa</taxon>
        <taxon>Nematoda</taxon>
        <taxon>Enoplea</taxon>
        <taxon>Dorylaimia</taxon>
        <taxon>Mermithida</taxon>
        <taxon>Mermithoidea</taxon>
        <taxon>Mermithidae</taxon>
        <taxon>Romanomermis</taxon>
    </lineage>
</organism>
<evidence type="ECO:0000256" key="5">
    <source>
        <dbReference type="SAM" id="MobiDB-lite"/>
    </source>
</evidence>
<sequence length="556" mass="62346">MNIMEDVDLCALSFGRQRQSSTFSSNSLDLKDVFLSSAENLYEQKHQPSNNDSWPRLSITTSQSIDNRSIKENQSVKLGGKSNSLSSYPSSNNGNSTEALKKLINHAPLVLPAKLSSQFSAPPPLERPKLQLSKNSLKIYDNFANNNMNDLDKVNVNDRENSDFGDEEDDVFLQYTNENAKKRRDDYRKSTSSSAGLSGTKLVNSLKKVRFAMSMTAGKNDGEDCVKFGGLSTSGDDSELETSEMRVGGDKSGDKFLLKTMPRRGCCPCQRAIAWLVYLLVINFCMITIVLLFLYIPETFRRIVNGPLFGKNRKSISACHEIEFSYFDNITLPNIYPTSSVKVFDDRSSKSILFGYGSLSIRDLPCENRKTCQHRGGVICLKITGARSFEEKWRLLTVNEVTSINCYHDVDNDGISDCILGGKSGILKLINGKNGTIMWEFLTIAGSNRRVLEPQLVNDLDADGFADILVTVDTEIEDKYEMMLYLISHKTGRAIASSANVLTVSSMKTETPSITCLLGIYPTLYGHLILEWLKFSKFKAYFYEVLRLFDQEFAFF</sequence>
<comment type="subcellular location">
    <subcellularLocation>
        <location evidence="1">Membrane</location>
        <topology evidence="1">Single-pass membrane protein</topology>
    </subcellularLocation>
</comment>
<dbReference type="PANTHER" id="PTHR21419:SF30">
    <property type="entry name" value="IG-LIKE DOMAIN-CONTAINING PROTEIN"/>
    <property type="match status" value="1"/>
</dbReference>
<feature type="region of interest" description="Disordered" evidence="5">
    <location>
        <begin position="65"/>
        <end position="97"/>
    </location>
</feature>
<name>A0A915HI41_ROMCU</name>
<evidence type="ECO:0000256" key="4">
    <source>
        <dbReference type="ARBA" id="ARBA00023136"/>
    </source>
</evidence>
<evidence type="ECO:0000256" key="3">
    <source>
        <dbReference type="ARBA" id="ARBA00022989"/>
    </source>
</evidence>
<feature type="compositionally biased region" description="Low complexity" evidence="5">
    <location>
        <begin position="82"/>
        <end position="96"/>
    </location>
</feature>
<keyword evidence="3 6" id="KW-1133">Transmembrane helix</keyword>
<dbReference type="InterPro" id="IPR045232">
    <property type="entry name" value="FAM234"/>
</dbReference>
<dbReference type="AlphaFoldDB" id="A0A915HI41"/>
<dbReference type="InterPro" id="IPR055409">
    <property type="entry name" value="Beta-prop_FAM234A_B"/>
</dbReference>